<dbReference type="EMBL" id="KI963951">
    <property type="protein sequence ID" value="EUC47534.1"/>
    <property type="molecule type" value="Genomic_DNA"/>
</dbReference>
<feature type="region of interest" description="Disordered" evidence="2">
    <location>
        <begin position="497"/>
        <end position="532"/>
    </location>
</feature>
<keyword evidence="4" id="KW-1185">Reference proteome</keyword>
<name>W6ZJ90_COCMI</name>
<feature type="coiled-coil region" evidence="1">
    <location>
        <begin position="1"/>
        <end position="144"/>
    </location>
</feature>
<accession>W6ZJ90</accession>
<keyword evidence="1" id="KW-0175">Coiled coil</keyword>
<dbReference type="GeneID" id="19120610"/>
<gene>
    <name evidence="3" type="ORF">COCMIDRAFT_24557</name>
</gene>
<dbReference type="OrthoDB" id="10349347at2759"/>
<dbReference type="AlphaFoldDB" id="W6ZJ90"/>
<feature type="compositionally biased region" description="Basic and acidic residues" evidence="2">
    <location>
        <begin position="497"/>
        <end position="525"/>
    </location>
</feature>
<feature type="compositionally biased region" description="Acidic residues" evidence="2">
    <location>
        <begin position="435"/>
        <end position="455"/>
    </location>
</feature>
<evidence type="ECO:0000256" key="1">
    <source>
        <dbReference type="SAM" id="Coils"/>
    </source>
</evidence>
<organism evidence="3 4">
    <name type="scientific">Bipolaris oryzae ATCC 44560</name>
    <dbReference type="NCBI Taxonomy" id="930090"/>
    <lineage>
        <taxon>Eukaryota</taxon>
        <taxon>Fungi</taxon>
        <taxon>Dikarya</taxon>
        <taxon>Ascomycota</taxon>
        <taxon>Pezizomycotina</taxon>
        <taxon>Dothideomycetes</taxon>
        <taxon>Pleosporomycetidae</taxon>
        <taxon>Pleosporales</taxon>
        <taxon>Pleosporineae</taxon>
        <taxon>Pleosporaceae</taxon>
        <taxon>Bipolaris</taxon>
    </lineage>
</organism>
<reference evidence="3 4" key="1">
    <citation type="journal article" date="2013" name="PLoS Genet.">
        <title>Comparative genome structure, secondary metabolite, and effector coding capacity across Cochliobolus pathogens.</title>
        <authorList>
            <person name="Condon B.J."/>
            <person name="Leng Y."/>
            <person name="Wu D."/>
            <person name="Bushley K.E."/>
            <person name="Ohm R.A."/>
            <person name="Otillar R."/>
            <person name="Martin J."/>
            <person name="Schackwitz W."/>
            <person name="Grimwood J."/>
            <person name="MohdZainudin N."/>
            <person name="Xue C."/>
            <person name="Wang R."/>
            <person name="Manning V.A."/>
            <person name="Dhillon B."/>
            <person name="Tu Z.J."/>
            <person name="Steffenson B.J."/>
            <person name="Salamov A."/>
            <person name="Sun H."/>
            <person name="Lowry S."/>
            <person name="LaButti K."/>
            <person name="Han J."/>
            <person name="Copeland A."/>
            <person name="Lindquist E."/>
            <person name="Barry K."/>
            <person name="Schmutz J."/>
            <person name="Baker S.E."/>
            <person name="Ciuffetti L.M."/>
            <person name="Grigoriev I.V."/>
            <person name="Zhong S."/>
            <person name="Turgeon B.G."/>
        </authorList>
    </citation>
    <scope>NUCLEOTIDE SEQUENCE [LARGE SCALE GENOMIC DNA]</scope>
    <source>
        <strain evidence="3 4">ATCC 44560</strain>
    </source>
</reference>
<feature type="region of interest" description="Disordered" evidence="2">
    <location>
        <begin position="423"/>
        <end position="462"/>
    </location>
</feature>
<proteinExistence type="predicted"/>
<protein>
    <submittedName>
        <fullName evidence="3">Uncharacterized protein</fullName>
    </submittedName>
</protein>
<evidence type="ECO:0000313" key="3">
    <source>
        <dbReference type="EMBL" id="EUC47534.1"/>
    </source>
</evidence>
<dbReference type="RefSeq" id="XP_007685913.1">
    <property type="nucleotide sequence ID" value="XM_007687723.1"/>
</dbReference>
<evidence type="ECO:0000256" key="2">
    <source>
        <dbReference type="SAM" id="MobiDB-lite"/>
    </source>
</evidence>
<evidence type="ECO:0000313" key="4">
    <source>
        <dbReference type="Proteomes" id="UP000054032"/>
    </source>
</evidence>
<dbReference type="KEGG" id="bor:COCMIDRAFT_24557"/>
<sequence>MKELCGELKTTNEEVVSLRQRNYELVAENGNLKAFSMEHDRAVEDRLKSYKAELETWKQDYDALSAKYRKLEGQIKTEASQEEATETENKKLGAIVVEKENEIAKMETKLKRKDNELVDMTQHAANIEEEALEGNKKLTRLQKSVCDMGQVIAWWIQISFKGTAIDPNDLNQVIQDCADDDETNEVLLHVRQFVKMIVEKNGNLERQLEDKKYEITNIKKAIEEQSYEEVPPTPGLMLPTNPLYSSEKIEALYKEERAKRIFAEKKLKAFITEDKQYSRLQKAQQDLHSQLADLQGQITLLTQQAEDSQHLASDWKSEVALKQTELELRTQEFEAALDEKDKEILTYISAYHAFTSDPAARAPAALHAKISALESDYAYMQKLYHRASTSDDKKRGTIARLERKLRLAIAYTTDMQQAVYARRKFPPPPDYGRIDDEEFESESELDDEDAVEMEMEPPRFTARPRKVPRYLMEPAMGKRRVEVERYKEELRVKREKEVLGLLKEEEEKTKARGKGAKEERGESRTRSRKGSG</sequence>
<dbReference type="Proteomes" id="UP000054032">
    <property type="component" value="Unassembled WGS sequence"/>
</dbReference>
<dbReference type="HOGENOM" id="CLU_021691_0_0_1"/>